<proteinExistence type="predicted"/>
<evidence type="ECO:0000259" key="2">
    <source>
        <dbReference type="Pfam" id="PF20703"/>
    </source>
</evidence>
<dbReference type="InterPro" id="IPR036537">
    <property type="entry name" value="Adaptor_Cbl_N_dom_sf"/>
</dbReference>
<dbReference type="Pfam" id="PF13424">
    <property type="entry name" value="TPR_12"/>
    <property type="match status" value="1"/>
</dbReference>
<reference evidence="3 4" key="1">
    <citation type="submission" date="2018-06" db="EMBL/GenBank/DDBJ databases">
        <title>A transcriptomic atlas of mushroom development highlights an independent origin of complex multicellularity.</title>
        <authorList>
            <consortium name="DOE Joint Genome Institute"/>
            <person name="Krizsan K."/>
            <person name="Almasi E."/>
            <person name="Merenyi Z."/>
            <person name="Sahu N."/>
            <person name="Viragh M."/>
            <person name="Koszo T."/>
            <person name="Mondo S."/>
            <person name="Kiss B."/>
            <person name="Balint B."/>
            <person name="Kues U."/>
            <person name="Barry K."/>
            <person name="Hegedus J.C."/>
            <person name="Henrissat B."/>
            <person name="Johnson J."/>
            <person name="Lipzen A."/>
            <person name="Ohm R."/>
            <person name="Nagy I."/>
            <person name="Pangilinan J."/>
            <person name="Yan J."/>
            <person name="Xiong Y."/>
            <person name="Grigoriev I.V."/>
            <person name="Hibbett D.S."/>
            <person name="Nagy L.G."/>
        </authorList>
    </citation>
    <scope>NUCLEOTIDE SEQUENCE [LARGE SCALE GENOMIC DNA]</scope>
    <source>
        <strain evidence="3 4">SZMC22713</strain>
    </source>
</reference>
<organism evidence="3 4">
    <name type="scientific">Rickenella mellea</name>
    <dbReference type="NCBI Taxonomy" id="50990"/>
    <lineage>
        <taxon>Eukaryota</taxon>
        <taxon>Fungi</taxon>
        <taxon>Dikarya</taxon>
        <taxon>Basidiomycota</taxon>
        <taxon>Agaricomycotina</taxon>
        <taxon>Agaricomycetes</taxon>
        <taxon>Hymenochaetales</taxon>
        <taxon>Rickenellaceae</taxon>
        <taxon>Rickenella</taxon>
    </lineage>
</organism>
<accession>A0A4Y7PZA3</accession>
<dbReference type="Gene3D" id="3.40.50.300">
    <property type="entry name" value="P-loop containing nucleotide triphosphate hydrolases"/>
    <property type="match status" value="1"/>
</dbReference>
<dbReference type="SMART" id="SM00028">
    <property type="entry name" value="TPR"/>
    <property type="match status" value="7"/>
</dbReference>
<dbReference type="EMBL" id="ML170186">
    <property type="protein sequence ID" value="TDL20713.1"/>
    <property type="molecule type" value="Genomic_DNA"/>
</dbReference>
<protein>
    <submittedName>
        <fullName evidence="3">TPR-like protein</fullName>
    </submittedName>
</protein>
<dbReference type="InterPro" id="IPR019734">
    <property type="entry name" value="TPR_rpt"/>
</dbReference>
<gene>
    <name evidence="3" type="ORF">BD410DRAFT_899412</name>
</gene>
<keyword evidence="1" id="KW-0175">Coiled coil</keyword>
<dbReference type="AlphaFoldDB" id="A0A4Y7PZA3"/>
<dbReference type="InterPro" id="IPR049052">
    <property type="entry name" value="nSTAND1"/>
</dbReference>
<dbReference type="SUPFAM" id="SSF52540">
    <property type="entry name" value="P-loop containing nucleoside triphosphate hydrolases"/>
    <property type="match status" value="1"/>
</dbReference>
<keyword evidence="4" id="KW-1185">Reference proteome</keyword>
<dbReference type="CDD" id="cd21037">
    <property type="entry name" value="MLKL_NTD"/>
    <property type="match status" value="1"/>
</dbReference>
<dbReference type="GO" id="GO:0007166">
    <property type="term" value="P:cell surface receptor signaling pathway"/>
    <property type="evidence" value="ECO:0007669"/>
    <property type="project" value="InterPro"/>
</dbReference>
<feature type="domain" description="Novel STAND NTPase 1" evidence="2">
    <location>
        <begin position="196"/>
        <end position="339"/>
    </location>
</feature>
<dbReference type="InterPro" id="IPR011990">
    <property type="entry name" value="TPR-like_helical_dom_sf"/>
</dbReference>
<dbReference type="InterPro" id="IPR027417">
    <property type="entry name" value="P-loop_NTPase"/>
</dbReference>
<evidence type="ECO:0000256" key="1">
    <source>
        <dbReference type="SAM" id="Coils"/>
    </source>
</evidence>
<evidence type="ECO:0000313" key="3">
    <source>
        <dbReference type="EMBL" id="TDL20713.1"/>
    </source>
</evidence>
<sequence length="1066" mass="118540">MSHLPTPSTRGDQLMSAAQVTLAMLTNITDSLNVPFLKVAPQILNQIFQVAQNVKTNKQGCLTLASQAIELIQAIVDATKGRNVVNIDAKLERDMADLQSTLEAIRDFMIVMTQRNAMKRTMSYMDDSNKIAQFKAMLNDAVVVFDIRNQISVRMSQQELIAAVNSIHNHLMGPLPGDNTSGDTLNFLCEPPLQPSIFFGRTEYVANMISLILNNSPARLAVLGPGGVGKTSVAAAVINDHQIVNIYSSSRFFMPCDILSTAERLVSALLKLFGISVQKGGPMKSLLTYLNNVPPLLLVLDNLETLWDAEDQRQETQKLLENLASVKSLTYLVTLRGSVRPHGVNWTYPYLEPLEVLPMDAAKQTYLAIAPTTDSSLESLLKSLDCLPLAITLLANVAQMGFSPTELMKRWTTERTKLLNTGGKSRFESVEVSVSLSINSPLMQSHPEALQLLKIISYLPGGVQTWYLSEIANNISRLTQAQVVLNRTGLAYQTSKHVWKALSPIRFFILENYPIQQNEILIIQKFFCNLAEQGKHVQPNDPIMFKRTTVLLEKEQENITHVLTDALHQPEAYSNLHLIWGVIHFSNFLYWTAPSVELLQKTYALLQKSTDKELKAICLQSIGDNARMSNDYQSAGEYLSEAREQFKITNDKLRAAQCLRSMADVSKISDYPISKGRFLEAMNEFQAVDDELGVAMCLRGLADLSRVQNVYLESKQLYAQARKIFQKIGDSVRAAQCLASLGNVAFMMDEYSDAESALTEARQQLDNIGDNVGVAQCLVGLGDIARLQSNYPVAKWNLNEALKHFEKINNRSGIARCLTSLGNIAFMQDNNVQAEQLLTKARHHFETIGDKLGAAQCLMTMGDVLRAVNNYDEAKRAYHEAINQYQEINFPLGLANCLKNLGNIAYTQHDYTTAQTTLNQARMQFQQIGDKLGAAQCLRALGAIAKSTDEYLTARQAYEEARTQFQDIGDRTGAAHCLSSLATISYLLNDKPGARRALQEAVSQFKKMGDFTGAAHCFTGYGDAANILGDQVWAYSQAINLFQEVGSHEADRYRYKVDQLLRGNSQ</sequence>
<dbReference type="Pfam" id="PF20703">
    <property type="entry name" value="nSTAND1"/>
    <property type="match status" value="1"/>
</dbReference>
<dbReference type="PANTHER" id="PTHR47691">
    <property type="entry name" value="REGULATOR-RELATED"/>
    <property type="match status" value="1"/>
</dbReference>
<dbReference type="Gene3D" id="1.20.930.20">
    <property type="entry name" value="Adaptor protein Cbl, N-terminal domain"/>
    <property type="match status" value="1"/>
</dbReference>
<dbReference type="VEuPathDB" id="FungiDB:BD410DRAFT_899412"/>
<dbReference type="Proteomes" id="UP000294933">
    <property type="component" value="Unassembled WGS sequence"/>
</dbReference>
<evidence type="ECO:0000313" key="4">
    <source>
        <dbReference type="Proteomes" id="UP000294933"/>
    </source>
</evidence>
<feature type="coiled-coil region" evidence="1">
    <location>
        <begin position="744"/>
        <end position="771"/>
    </location>
</feature>
<name>A0A4Y7PZA3_9AGAM</name>
<dbReference type="OrthoDB" id="431454at2759"/>
<dbReference type="SUPFAM" id="SSF48452">
    <property type="entry name" value="TPR-like"/>
    <property type="match status" value="3"/>
</dbReference>
<dbReference type="Gene3D" id="1.25.40.10">
    <property type="entry name" value="Tetratricopeptide repeat domain"/>
    <property type="match status" value="3"/>
</dbReference>
<dbReference type="PANTHER" id="PTHR47691:SF3">
    <property type="entry name" value="HTH-TYPE TRANSCRIPTIONAL REGULATOR RV0890C-RELATED"/>
    <property type="match status" value="1"/>
</dbReference>
<dbReference type="InterPro" id="IPR059179">
    <property type="entry name" value="MLKL-like_MCAfunc"/>
</dbReference>